<dbReference type="Proteomes" id="UP000681967">
    <property type="component" value="Unassembled WGS sequence"/>
</dbReference>
<proteinExistence type="predicted"/>
<evidence type="ECO:0000313" key="3">
    <source>
        <dbReference type="EMBL" id="CAF0995514.1"/>
    </source>
</evidence>
<reference evidence="7" key="1">
    <citation type="submission" date="2021-02" db="EMBL/GenBank/DDBJ databases">
        <authorList>
            <person name="Nowell W R."/>
        </authorList>
    </citation>
    <scope>NUCLEOTIDE SEQUENCE</scope>
</reference>
<dbReference type="Proteomes" id="UP000663834">
    <property type="component" value="Unassembled WGS sequence"/>
</dbReference>
<dbReference type="EMBL" id="CAJOBG010000490">
    <property type="protein sequence ID" value="CAF3821268.1"/>
    <property type="molecule type" value="Genomic_DNA"/>
</dbReference>
<keyword evidence="1" id="KW-0812">Transmembrane</keyword>
<comment type="caution">
    <text evidence="7">The sequence shown here is derived from an EMBL/GenBank/DDBJ whole genome shotgun (WGS) entry which is preliminary data.</text>
</comment>
<evidence type="ECO:0000313" key="8">
    <source>
        <dbReference type="EMBL" id="CAF3821268.1"/>
    </source>
</evidence>
<protein>
    <submittedName>
        <fullName evidence="7">Uncharacterized protein</fullName>
    </submittedName>
</protein>
<keyword evidence="1" id="KW-1133">Transmembrane helix</keyword>
<sequence>MIQRIIFYFLIFFFILISPSWTYEFESCCSNEKTLDNSTRLLLCPINFLIQLRSAIFYTGNGCARSTCQKRLNKYYLSCNNHRTCSISIQCILMDSSTCSWLTNTNIYSQYLTIDYDCILHKSETPLIPIGNQSKKEQNENIVLFSAKVNIETPPDSSETDSISSNDENKWQEYFLKKYFHSKKINDDKTIIVHQPRSLINDIFRTIIILIIFTFILILFMIIALFLYKHITLMKKRKLYGQDKHRPFPTDDAYDNLKATRIESASETGTTTDV</sequence>
<dbReference type="EMBL" id="CAJNOV010000130">
    <property type="protein sequence ID" value="CAF0995514.1"/>
    <property type="molecule type" value="Genomic_DNA"/>
</dbReference>
<dbReference type="AlphaFoldDB" id="A0A816WKT1"/>
<evidence type="ECO:0000313" key="12">
    <source>
        <dbReference type="Proteomes" id="UP000663866"/>
    </source>
</evidence>
<dbReference type="EMBL" id="CAJNRG010000034">
    <property type="protein sequence ID" value="CAF1946647.1"/>
    <property type="molecule type" value="Genomic_DNA"/>
</dbReference>
<feature type="signal peptide" evidence="2">
    <location>
        <begin position="1"/>
        <end position="22"/>
    </location>
</feature>
<dbReference type="Proteomes" id="UP000663856">
    <property type="component" value="Unassembled WGS sequence"/>
</dbReference>
<dbReference type="Proteomes" id="UP000663855">
    <property type="component" value="Unassembled WGS sequence"/>
</dbReference>
<keyword evidence="1" id="KW-0472">Membrane</keyword>
<evidence type="ECO:0000256" key="2">
    <source>
        <dbReference type="SAM" id="SignalP"/>
    </source>
</evidence>
<dbReference type="Proteomes" id="UP000663842">
    <property type="component" value="Unassembled WGS sequence"/>
</dbReference>
<dbReference type="EMBL" id="CAJOBH010045453">
    <property type="protein sequence ID" value="CAF4351525.1"/>
    <property type="molecule type" value="Genomic_DNA"/>
</dbReference>
<evidence type="ECO:0000313" key="10">
    <source>
        <dbReference type="EMBL" id="CAF4351525.1"/>
    </source>
</evidence>
<evidence type="ECO:0000313" key="7">
    <source>
        <dbReference type="EMBL" id="CAF2135597.1"/>
    </source>
</evidence>
<dbReference type="Proteomes" id="UP000663887">
    <property type="component" value="Unassembled WGS sequence"/>
</dbReference>
<dbReference type="Proteomes" id="UP000663824">
    <property type="component" value="Unassembled WGS sequence"/>
</dbReference>
<organism evidence="7 11">
    <name type="scientific">Rotaria magnacalcarata</name>
    <dbReference type="NCBI Taxonomy" id="392030"/>
    <lineage>
        <taxon>Eukaryota</taxon>
        <taxon>Metazoa</taxon>
        <taxon>Spiralia</taxon>
        <taxon>Gnathifera</taxon>
        <taxon>Rotifera</taxon>
        <taxon>Eurotatoria</taxon>
        <taxon>Bdelloidea</taxon>
        <taxon>Philodinida</taxon>
        <taxon>Philodinidae</taxon>
        <taxon>Rotaria</taxon>
    </lineage>
</organism>
<evidence type="ECO:0000313" key="4">
    <source>
        <dbReference type="EMBL" id="CAF1458304.1"/>
    </source>
</evidence>
<dbReference type="EMBL" id="CAJNRF010011038">
    <property type="protein sequence ID" value="CAF2127584.1"/>
    <property type="molecule type" value="Genomic_DNA"/>
</dbReference>
<feature type="chain" id="PRO_5035689365" evidence="2">
    <location>
        <begin position="23"/>
        <end position="274"/>
    </location>
</feature>
<evidence type="ECO:0000313" key="5">
    <source>
        <dbReference type="EMBL" id="CAF1946647.1"/>
    </source>
</evidence>
<evidence type="ECO:0000313" key="11">
    <source>
        <dbReference type="Proteomes" id="UP000663824"/>
    </source>
</evidence>
<dbReference type="EMBL" id="CAJOBF010003556">
    <property type="protein sequence ID" value="CAF4097315.1"/>
    <property type="molecule type" value="Genomic_DNA"/>
</dbReference>
<dbReference type="EMBL" id="CAJNRE010015263">
    <property type="protein sequence ID" value="CAF2135597.1"/>
    <property type="molecule type" value="Genomic_DNA"/>
</dbReference>
<name>A0A816WKT1_9BILA</name>
<accession>A0A816WKT1</accession>
<evidence type="ECO:0000313" key="6">
    <source>
        <dbReference type="EMBL" id="CAF2127584.1"/>
    </source>
</evidence>
<dbReference type="Proteomes" id="UP000663866">
    <property type="component" value="Unassembled WGS sequence"/>
</dbReference>
<evidence type="ECO:0000256" key="1">
    <source>
        <dbReference type="SAM" id="Phobius"/>
    </source>
</evidence>
<feature type="transmembrane region" description="Helical" evidence="1">
    <location>
        <begin position="203"/>
        <end position="228"/>
    </location>
</feature>
<dbReference type="EMBL" id="CAJNOW010005722">
    <property type="protein sequence ID" value="CAF1458304.1"/>
    <property type="molecule type" value="Genomic_DNA"/>
</dbReference>
<keyword evidence="2" id="KW-0732">Signal</keyword>
<evidence type="ECO:0000313" key="9">
    <source>
        <dbReference type="EMBL" id="CAF4097315.1"/>
    </source>
</evidence>
<gene>
    <name evidence="10" type="ORF">BYL167_LOCUS29521</name>
    <name evidence="3" type="ORF">CJN711_LOCUS2075</name>
    <name evidence="4" type="ORF">KQP761_LOCUS12364</name>
    <name evidence="7" type="ORF">MBJ925_LOCUS28530</name>
    <name evidence="8" type="ORF">OVN521_LOCUS5064</name>
    <name evidence="9" type="ORF">UXM345_LOCUS22031</name>
    <name evidence="6" type="ORF">WKI299_LOCUS25664</name>
    <name evidence="5" type="ORF">XDN619_LOCUS687</name>
</gene>
<keyword evidence="12" id="KW-1185">Reference proteome</keyword>
<dbReference type="OrthoDB" id="10030148at2759"/>